<dbReference type="SUPFAM" id="SSF53335">
    <property type="entry name" value="S-adenosyl-L-methionine-dependent methyltransferases"/>
    <property type="match status" value="1"/>
</dbReference>
<dbReference type="Proteomes" id="UP000198287">
    <property type="component" value="Unassembled WGS sequence"/>
</dbReference>
<evidence type="ECO:0000259" key="1">
    <source>
        <dbReference type="Pfam" id="PF08241"/>
    </source>
</evidence>
<dbReference type="EMBL" id="LNIX01000010">
    <property type="protein sequence ID" value="OXA49611.1"/>
    <property type="molecule type" value="Genomic_DNA"/>
</dbReference>
<dbReference type="GO" id="GO:0032259">
    <property type="term" value="P:methylation"/>
    <property type="evidence" value="ECO:0007669"/>
    <property type="project" value="UniProtKB-KW"/>
</dbReference>
<dbReference type="STRING" id="158441.A0A226DY51"/>
<comment type="caution">
    <text evidence="2">The sequence shown here is derived from an EMBL/GenBank/DDBJ whole genome shotgun (WGS) entry which is preliminary data.</text>
</comment>
<gene>
    <name evidence="2" type="ORF">Fcan01_16065</name>
</gene>
<dbReference type="OrthoDB" id="66144at2759"/>
<sequence>MCRRLVCRPSIRNPMGQVILSNSYMADGKALCSLKRGNLIQTILSDYPARKFPIILDIGCGSGNLTRFLANSIPNEEIIAIDNDPDMVSFSVKNTTPGNFKIKFLCQDISIPWAQLDPELTRLAGQVDLIFSNYVLHWVIDIRTACQNLSRLLKQGGLFYFNIFGVKPLSIPNFGKYLKQESVEDQLAGIMATLKLNGLQVTRQNMYSYEWHYTEKDFEVLMPLMYAMHNVRIDSTSFTKLDALERDKIRQEIRIGCNEAYLFQVGNKGKIYPVGSGDPLLYCYDGFVIQGGKLVK</sequence>
<dbReference type="Pfam" id="PF08241">
    <property type="entry name" value="Methyltransf_11"/>
    <property type="match status" value="1"/>
</dbReference>
<dbReference type="CDD" id="cd02440">
    <property type="entry name" value="AdoMet_MTases"/>
    <property type="match status" value="1"/>
</dbReference>
<keyword evidence="2" id="KW-0489">Methyltransferase</keyword>
<dbReference type="PANTHER" id="PTHR43861:SF1">
    <property type="entry name" value="TRANS-ACONITATE 2-METHYLTRANSFERASE"/>
    <property type="match status" value="1"/>
</dbReference>
<keyword evidence="2" id="KW-0808">Transferase</keyword>
<dbReference type="GO" id="GO:0008757">
    <property type="term" value="F:S-adenosylmethionine-dependent methyltransferase activity"/>
    <property type="evidence" value="ECO:0007669"/>
    <property type="project" value="InterPro"/>
</dbReference>
<reference evidence="2 3" key="1">
    <citation type="submission" date="2015-12" db="EMBL/GenBank/DDBJ databases">
        <title>The genome of Folsomia candida.</title>
        <authorList>
            <person name="Faddeeva A."/>
            <person name="Derks M.F."/>
            <person name="Anvar Y."/>
            <person name="Smit S."/>
            <person name="Van Straalen N."/>
            <person name="Roelofs D."/>
        </authorList>
    </citation>
    <scope>NUCLEOTIDE SEQUENCE [LARGE SCALE GENOMIC DNA]</scope>
    <source>
        <strain evidence="2 3">VU population</strain>
        <tissue evidence="2">Whole body</tissue>
    </source>
</reference>
<feature type="domain" description="Methyltransferase type 11" evidence="1">
    <location>
        <begin position="56"/>
        <end position="161"/>
    </location>
</feature>
<name>A0A226DY51_FOLCA</name>
<evidence type="ECO:0000313" key="2">
    <source>
        <dbReference type="EMBL" id="OXA49611.1"/>
    </source>
</evidence>
<keyword evidence="3" id="KW-1185">Reference proteome</keyword>
<dbReference type="InterPro" id="IPR029063">
    <property type="entry name" value="SAM-dependent_MTases_sf"/>
</dbReference>
<proteinExistence type="predicted"/>
<accession>A0A226DY51</accession>
<evidence type="ECO:0000313" key="3">
    <source>
        <dbReference type="Proteomes" id="UP000198287"/>
    </source>
</evidence>
<dbReference type="AlphaFoldDB" id="A0A226DY51"/>
<dbReference type="Gene3D" id="3.40.50.150">
    <property type="entry name" value="Vaccinia Virus protein VP39"/>
    <property type="match status" value="1"/>
</dbReference>
<dbReference type="InterPro" id="IPR013216">
    <property type="entry name" value="Methyltransf_11"/>
</dbReference>
<organism evidence="2 3">
    <name type="scientific">Folsomia candida</name>
    <name type="common">Springtail</name>
    <dbReference type="NCBI Taxonomy" id="158441"/>
    <lineage>
        <taxon>Eukaryota</taxon>
        <taxon>Metazoa</taxon>
        <taxon>Ecdysozoa</taxon>
        <taxon>Arthropoda</taxon>
        <taxon>Hexapoda</taxon>
        <taxon>Collembola</taxon>
        <taxon>Entomobryomorpha</taxon>
        <taxon>Isotomoidea</taxon>
        <taxon>Isotomidae</taxon>
        <taxon>Proisotominae</taxon>
        <taxon>Folsomia</taxon>
    </lineage>
</organism>
<dbReference type="PANTHER" id="PTHR43861">
    <property type="entry name" value="TRANS-ACONITATE 2-METHYLTRANSFERASE-RELATED"/>
    <property type="match status" value="1"/>
</dbReference>
<protein>
    <submittedName>
        <fullName evidence="2">Malonyl-[acyl-carrier protein] O-methyltransferase</fullName>
    </submittedName>
</protein>